<dbReference type="PROSITE" id="PS50088">
    <property type="entry name" value="ANK_REPEAT"/>
    <property type="match status" value="1"/>
</dbReference>
<sequence>MYYSKLQASLRLRTAGTGEWYLQSAQYGAWKAGRMPFTWLHGSAGSGKTILSAGIIKDMQELCEGDPAKSLAYFFFDFKDAGKQDPVDMVKSLLSHFLNSCQSVPDTVRFLYATCENGRREASEHQLLQALKDTLELLPAAFAVLDALDECRDWGALFEILVEMQSWDKGILCVLLTSRKEIQIEEALEDIVPPVDRTCLESDLVDEDIRTYVRERLAKDKSFKTLREDLEIKEEIESTLGRKAGGMYSLLSSGAIKIRSVLTMDRRFRWAACQLDTLTQCYTRGKVRRALQVLPKDLDETAVLDAGADFNTQEDYDEALYVASQQGHEKAVQMLLAAGAYVNAQGGQYGDALQATSYGGNKKVVQMLLGAGADVNAQGGQYGNALQAASVRGNKKVVQIMLAAGARDGCAVAAGRKTTAYLNSVDSDIPEFMLYTTSHL</sequence>
<dbReference type="AlphaFoldDB" id="A0A3M7A2Y3"/>
<dbReference type="InterPro" id="IPR002110">
    <property type="entry name" value="Ankyrin_rpt"/>
</dbReference>
<protein>
    <recommendedName>
        <fullName evidence="3">Nephrocystin 3-like N-terminal domain-containing protein</fullName>
    </recommendedName>
</protein>
<proteinExistence type="predicted"/>
<dbReference type="InterPro" id="IPR027417">
    <property type="entry name" value="P-loop_NTPase"/>
</dbReference>
<dbReference type="SUPFAM" id="SSF52540">
    <property type="entry name" value="P-loop containing nucleoside triphosphate hydrolases"/>
    <property type="match status" value="1"/>
</dbReference>
<accession>A0A3M7A2Y3</accession>
<dbReference type="SMART" id="SM00248">
    <property type="entry name" value="ANK"/>
    <property type="match status" value="3"/>
</dbReference>
<feature type="domain" description="Nephrocystin 3-like N-terminal" evidence="3">
    <location>
        <begin position="16"/>
        <end position="179"/>
    </location>
</feature>
<dbReference type="EMBL" id="QWIL01000226">
    <property type="protein sequence ID" value="RMY21788.1"/>
    <property type="molecule type" value="Genomic_DNA"/>
</dbReference>
<reference evidence="4 5" key="1">
    <citation type="journal article" date="2018" name="BMC Genomics">
        <title>Genomic evidence for intraspecific hybridization in a clonal and extremely halotolerant yeast.</title>
        <authorList>
            <person name="Gostincar C."/>
            <person name="Stajich J.E."/>
            <person name="Zupancic J."/>
            <person name="Zalar P."/>
            <person name="Gunde-Cimerman N."/>
        </authorList>
    </citation>
    <scope>NUCLEOTIDE SEQUENCE [LARGE SCALE GENOMIC DNA]</scope>
    <source>
        <strain evidence="4 5">EXF-6669</strain>
    </source>
</reference>
<evidence type="ECO:0000259" key="3">
    <source>
        <dbReference type="Pfam" id="PF24883"/>
    </source>
</evidence>
<keyword evidence="2" id="KW-0040">ANK repeat</keyword>
<dbReference type="SUPFAM" id="SSF48403">
    <property type="entry name" value="Ankyrin repeat"/>
    <property type="match status" value="1"/>
</dbReference>
<evidence type="ECO:0000313" key="4">
    <source>
        <dbReference type="EMBL" id="RMY21788.1"/>
    </source>
</evidence>
<dbReference type="Pfam" id="PF24883">
    <property type="entry name" value="NPHP3_N"/>
    <property type="match status" value="1"/>
</dbReference>
<evidence type="ECO:0000256" key="2">
    <source>
        <dbReference type="PROSITE-ProRule" id="PRU00023"/>
    </source>
</evidence>
<dbReference type="PANTHER" id="PTHR10039">
    <property type="entry name" value="AMELOGENIN"/>
    <property type="match status" value="1"/>
</dbReference>
<dbReference type="OrthoDB" id="4772757at2759"/>
<dbReference type="InterPro" id="IPR056884">
    <property type="entry name" value="NPHP3-like_N"/>
</dbReference>
<dbReference type="InterPro" id="IPR036770">
    <property type="entry name" value="Ankyrin_rpt-contain_sf"/>
</dbReference>
<dbReference type="PANTHER" id="PTHR10039:SF16">
    <property type="entry name" value="GPI INOSITOL-DEACYLASE"/>
    <property type="match status" value="1"/>
</dbReference>
<organism evidence="4 5">
    <name type="scientific">Hortaea werneckii</name>
    <name type="common">Black yeast</name>
    <name type="synonym">Cladosporium werneckii</name>
    <dbReference type="NCBI Taxonomy" id="91943"/>
    <lineage>
        <taxon>Eukaryota</taxon>
        <taxon>Fungi</taxon>
        <taxon>Dikarya</taxon>
        <taxon>Ascomycota</taxon>
        <taxon>Pezizomycotina</taxon>
        <taxon>Dothideomycetes</taxon>
        <taxon>Dothideomycetidae</taxon>
        <taxon>Mycosphaerellales</taxon>
        <taxon>Teratosphaeriaceae</taxon>
        <taxon>Hortaea</taxon>
    </lineage>
</organism>
<evidence type="ECO:0000256" key="1">
    <source>
        <dbReference type="ARBA" id="ARBA00022737"/>
    </source>
</evidence>
<gene>
    <name evidence="4" type="ORF">D0867_03118</name>
</gene>
<keyword evidence="1" id="KW-0677">Repeat</keyword>
<dbReference type="Proteomes" id="UP000271337">
    <property type="component" value="Unassembled WGS sequence"/>
</dbReference>
<dbReference type="Gene3D" id="1.25.40.20">
    <property type="entry name" value="Ankyrin repeat-containing domain"/>
    <property type="match status" value="1"/>
</dbReference>
<evidence type="ECO:0000313" key="5">
    <source>
        <dbReference type="Proteomes" id="UP000271337"/>
    </source>
</evidence>
<comment type="caution">
    <text evidence="4">The sequence shown here is derived from an EMBL/GenBank/DDBJ whole genome shotgun (WGS) entry which is preliminary data.</text>
</comment>
<dbReference type="Gene3D" id="3.40.50.300">
    <property type="entry name" value="P-loop containing nucleotide triphosphate hydrolases"/>
    <property type="match status" value="1"/>
</dbReference>
<name>A0A3M7A2Y3_HORWE</name>
<dbReference type="Pfam" id="PF00023">
    <property type="entry name" value="Ank"/>
    <property type="match status" value="2"/>
</dbReference>
<feature type="repeat" description="ANK" evidence="2">
    <location>
        <begin position="315"/>
        <end position="347"/>
    </location>
</feature>